<dbReference type="SMART" id="SM00208">
    <property type="entry name" value="TNFR"/>
    <property type="match status" value="2"/>
</dbReference>
<comment type="subcellular location">
    <subcellularLocation>
        <location evidence="1">Secreted</location>
    </subcellularLocation>
</comment>
<evidence type="ECO:0000259" key="9">
    <source>
        <dbReference type="PROSITE" id="PS50050"/>
    </source>
</evidence>
<keyword evidence="7" id="KW-0325">Glycoprotein</keyword>
<dbReference type="OrthoDB" id="6115199at2759"/>
<dbReference type="GeneID" id="20252727"/>
<feature type="disulfide bond" evidence="8">
    <location>
        <begin position="22"/>
        <end position="37"/>
    </location>
</feature>
<evidence type="ECO:0000313" key="10">
    <source>
        <dbReference type="EMBL" id="ESO94063.1"/>
    </source>
</evidence>
<evidence type="ECO:0000256" key="6">
    <source>
        <dbReference type="ARBA" id="ARBA00023157"/>
    </source>
</evidence>
<dbReference type="EMBL" id="KB201886">
    <property type="protein sequence ID" value="ESO94063.1"/>
    <property type="molecule type" value="Genomic_DNA"/>
</dbReference>
<evidence type="ECO:0000256" key="7">
    <source>
        <dbReference type="ARBA" id="ARBA00023180"/>
    </source>
</evidence>
<dbReference type="InterPro" id="IPR001368">
    <property type="entry name" value="TNFR/NGFR_Cys_rich_reg"/>
</dbReference>
<evidence type="ECO:0000256" key="5">
    <source>
        <dbReference type="ARBA" id="ARBA00022737"/>
    </source>
</evidence>
<feature type="non-terminal residue" evidence="10">
    <location>
        <position position="1"/>
    </location>
</feature>
<organism evidence="10 11">
    <name type="scientific">Lottia gigantea</name>
    <name type="common">Giant owl limpet</name>
    <dbReference type="NCBI Taxonomy" id="225164"/>
    <lineage>
        <taxon>Eukaryota</taxon>
        <taxon>Metazoa</taxon>
        <taxon>Spiralia</taxon>
        <taxon>Lophotrochozoa</taxon>
        <taxon>Mollusca</taxon>
        <taxon>Gastropoda</taxon>
        <taxon>Patellogastropoda</taxon>
        <taxon>Lottioidea</taxon>
        <taxon>Lottiidae</taxon>
        <taxon>Lottia</taxon>
    </lineage>
</organism>
<reference evidence="10 11" key="1">
    <citation type="journal article" date="2013" name="Nature">
        <title>Insights into bilaterian evolution from three spiralian genomes.</title>
        <authorList>
            <person name="Simakov O."/>
            <person name="Marletaz F."/>
            <person name="Cho S.J."/>
            <person name="Edsinger-Gonzales E."/>
            <person name="Havlak P."/>
            <person name="Hellsten U."/>
            <person name="Kuo D.H."/>
            <person name="Larsson T."/>
            <person name="Lv J."/>
            <person name="Arendt D."/>
            <person name="Savage R."/>
            <person name="Osoegawa K."/>
            <person name="de Jong P."/>
            <person name="Grimwood J."/>
            <person name="Chapman J.A."/>
            <person name="Shapiro H."/>
            <person name="Aerts A."/>
            <person name="Otillar R.P."/>
            <person name="Terry A.Y."/>
            <person name="Boore J.L."/>
            <person name="Grigoriev I.V."/>
            <person name="Lindberg D.R."/>
            <person name="Seaver E.C."/>
            <person name="Weisblat D.A."/>
            <person name="Putnam N.H."/>
            <person name="Rokhsar D.S."/>
        </authorList>
    </citation>
    <scope>NUCLEOTIDE SEQUENCE [LARGE SCALE GENOMIC DNA]</scope>
</reference>
<dbReference type="Proteomes" id="UP000030746">
    <property type="component" value="Unassembled WGS sequence"/>
</dbReference>
<protein>
    <recommendedName>
        <fullName evidence="9">TNFR-Cys domain-containing protein</fullName>
    </recommendedName>
</protein>
<keyword evidence="3" id="KW-0053">Apoptosis</keyword>
<accession>V3ZRL2</accession>
<evidence type="ECO:0000256" key="1">
    <source>
        <dbReference type="ARBA" id="ARBA00004613"/>
    </source>
</evidence>
<dbReference type="SUPFAM" id="SSF57586">
    <property type="entry name" value="TNF receptor-like"/>
    <property type="match status" value="2"/>
</dbReference>
<feature type="repeat" description="TNFR-Cys" evidence="8">
    <location>
        <begin position="21"/>
        <end position="63"/>
    </location>
</feature>
<evidence type="ECO:0000256" key="4">
    <source>
        <dbReference type="ARBA" id="ARBA00022729"/>
    </source>
</evidence>
<name>V3ZRL2_LOTGI</name>
<dbReference type="AlphaFoldDB" id="V3ZRL2"/>
<dbReference type="PROSITE" id="PS50050">
    <property type="entry name" value="TNFR_NGFR_2"/>
    <property type="match status" value="1"/>
</dbReference>
<gene>
    <name evidence="10" type="ORF">LOTGIDRAFT_87271</name>
</gene>
<keyword evidence="2" id="KW-0964">Secreted</keyword>
<dbReference type="Pfam" id="PF00020">
    <property type="entry name" value="TNFR_c6"/>
    <property type="match status" value="2"/>
</dbReference>
<dbReference type="GO" id="GO:0005576">
    <property type="term" value="C:extracellular region"/>
    <property type="evidence" value="ECO:0007669"/>
    <property type="project" value="UniProtKB-SubCell"/>
</dbReference>
<feature type="non-terminal residue" evidence="10">
    <location>
        <position position="120"/>
    </location>
</feature>
<keyword evidence="11" id="KW-1185">Reference proteome</keyword>
<keyword evidence="5" id="KW-0677">Repeat</keyword>
<dbReference type="GO" id="GO:0006915">
    <property type="term" value="P:apoptotic process"/>
    <property type="evidence" value="ECO:0007669"/>
    <property type="project" value="UniProtKB-KW"/>
</dbReference>
<dbReference type="Gene3D" id="2.10.50.10">
    <property type="entry name" value="Tumor Necrosis Factor Receptor, subunit A, domain 2"/>
    <property type="match status" value="2"/>
</dbReference>
<dbReference type="PANTHER" id="PTHR23097:SF181">
    <property type="entry name" value="CASPASE-8-LIKE"/>
    <property type="match status" value="1"/>
</dbReference>
<proteinExistence type="predicted"/>
<evidence type="ECO:0000313" key="11">
    <source>
        <dbReference type="Proteomes" id="UP000030746"/>
    </source>
</evidence>
<comment type="caution">
    <text evidence="8">Lacks conserved residue(s) required for the propagation of feature annotation.</text>
</comment>
<evidence type="ECO:0000256" key="8">
    <source>
        <dbReference type="PROSITE-ProRule" id="PRU00206"/>
    </source>
</evidence>
<dbReference type="InterPro" id="IPR052459">
    <property type="entry name" value="TNFRSF_decoy_receptor"/>
</dbReference>
<dbReference type="KEGG" id="lgi:LOTGIDRAFT_87271"/>
<dbReference type="HOGENOM" id="CLU_2055566_0_0_1"/>
<keyword evidence="4" id="KW-0732">Signal</keyword>
<feature type="domain" description="TNFR-Cys" evidence="9">
    <location>
        <begin position="21"/>
        <end position="63"/>
    </location>
</feature>
<dbReference type="PANTHER" id="PTHR23097">
    <property type="entry name" value="TUMOR NECROSIS FACTOR RECEPTOR SUPERFAMILY MEMBER"/>
    <property type="match status" value="1"/>
</dbReference>
<dbReference type="OMA" id="GHYANIM"/>
<dbReference type="CTD" id="20252727"/>
<evidence type="ECO:0000256" key="2">
    <source>
        <dbReference type="ARBA" id="ARBA00022525"/>
    </source>
</evidence>
<evidence type="ECO:0000256" key="3">
    <source>
        <dbReference type="ARBA" id="ARBA00022703"/>
    </source>
</evidence>
<keyword evidence="6 8" id="KW-1015">Disulfide bond</keyword>
<feature type="disulfide bond" evidence="8">
    <location>
        <begin position="45"/>
        <end position="63"/>
    </location>
</feature>
<sequence length="120" mass="13167">CGPGEYVQIPCIATKNTICAACPKDTFSRNYNNYTMCLDCTFYDCPQFSILKSECTPVADIVCECESGYKKSSAQGDHFSYCDCGPGEYVQIPCTATKNTICAPCPKGTFSGSYNKYSWC</sequence>
<dbReference type="RefSeq" id="XP_009055254.1">
    <property type="nucleotide sequence ID" value="XM_009057006.1"/>
</dbReference>